<proteinExistence type="predicted"/>
<gene>
    <name evidence="1" type="ORF">CTOB1V02_LOCUS16106</name>
</gene>
<dbReference type="SUPFAM" id="SSF51430">
    <property type="entry name" value="NAD(P)-linked oxidoreductase"/>
    <property type="match status" value="1"/>
</dbReference>
<name>A0A7R8X0E5_9CRUS</name>
<reference evidence="1" key="1">
    <citation type="submission" date="2020-11" db="EMBL/GenBank/DDBJ databases">
        <authorList>
            <person name="Tran Van P."/>
        </authorList>
    </citation>
    <scope>NUCLEOTIDE SEQUENCE</scope>
</reference>
<organism evidence="1">
    <name type="scientific">Cyprideis torosa</name>
    <dbReference type="NCBI Taxonomy" id="163714"/>
    <lineage>
        <taxon>Eukaryota</taxon>
        <taxon>Metazoa</taxon>
        <taxon>Ecdysozoa</taxon>
        <taxon>Arthropoda</taxon>
        <taxon>Crustacea</taxon>
        <taxon>Oligostraca</taxon>
        <taxon>Ostracoda</taxon>
        <taxon>Podocopa</taxon>
        <taxon>Podocopida</taxon>
        <taxon>Cytherocopina</taxon>
        <taxon>Cytheroidea</taxon>
        <taxon>Cytherideidae</taxon>
        <taxon>Cyprideis</taxon>
    </lineage>
</organism>
<accession>A0A7R8X0E5</accession>
<dbReference type="Gene3D" id="3.20.20.100">
    <property type="entry name" value="NADP-dependent oxidoreductase domain"/>
    <property type="match status" value="1"/>
</dbReference>
<dbReference type="InterPro" id="IPR023210">
    <property type="entry name" value="NADP_OxRdtase_dom"/>
</dbReference>
<dbReference type="EMBL" id="OB699042">
    <property type="protein sequence ID" value="CAD7238291.1"/>
    <property type="molecule type" value="Genomic_DNA"/>
</dbReference>
<protein>
    <submittedName>
        <fullName evidence="1">Uncharacterized protein</fullName>
    </submittedName>
</protein>
<dbReference type="Pfam" id="PF00248">
    <property type="entry name" value="Aldo_ket_red"/>
    <property type="match status" value="1"/>
</dbReference>
<dbReference type="AlphaFoldDB" id="A0A7R8X0E5"/>
<dbReference type="InterPro" id="IPR036812">
    <property type="entry name" value="NAD(P)_OxRdtase_dom_sf"/>
</dbReference>
<evidence type="ECO:0000313" key="1">
    <source>
        <dbReference type="EMBL" id="CAD7238291.1"/>
    </source>
</evidence>
<feature type="non-terminal residue" evidence="1">
    <location>
        <position position="73"/>
    </location>
</feature>
<dbReference type="OrthoDB" id="37537at2759"/>
<sequence>MLLIHRPSPLMDPDDIMKAIDLLKKSGKVKSFGVSNFTPSQMLLVNSTVDVNANQIEISLFELSAFLDGALDN</sequence>